<feature type="non-terminal residue" evidence="1">
    <location>
        <position position="346"/>
    </location>
</feature>
<dbReference type="Proteomes" id="UP000789366">
    <property type="component" value="Unassembled WGS sequence"/>
</dbReference>
<gene>
    <name evidence="1" type="ORF">SPELUC_LOCUS5880</name>
</gene>
<reference evidence="1" key="1">
    <citation type="submission" date="2021-06" db="EMBL/GenBank/DDBJ databases">
        <authorList>
            <person name="Kallberg Y."/>
            <person name="Tangrot J."/>
            <person name="Rosling A."/>
        </authorList>
    </citation>
    <scope>NUCLEOTIDE SEQUENCE</scope>
    <source>
        <strain evidence="1">28 12/20/2015</strain>
    </source>
</reference>
<evidence type="ECO:0000313" key="1">
    <source>
        <dbReference type="EMBL" id="CAG8568043.1"/>
    </source>
</evidence>
<evidence type="ECO:0000313" key="2">
    <source>
        <dbReference type="Proteomes" id="UP000789366"/>
    </source>
</evidence>
<dbReference type="EMBL" id="CAJVPW010006366">
    <property type="protein sequence ID" value="CAG8568043.1"/>
    <property type="molecule type" value="Genomic_DNA"/>
</dbReference>
<name>A0ACA9M3P5_9GLOM</name>
<protein>
    <submittedName>
        <fullName evidence="1">15412_t:CDS:1</fullName>
    </submittedName>
</protein>
<organism evidence="1 2">
    <name type="scientific">Cetraspora pellucida</name>
    <dbReference type="NCBI Taxonomy" id="1433469"/>
    <lineage>
        <taxon>Eukaryota</taxon>
        <taxon>Fungi</taxon>
        <taxon>Fungi incertae sedis</taxon>
        <taxon>Mucoromycota</taxon>
        <taxon>Glomeromycotina</taxon>
        <taxon>Glomeromycetes</taxon>
        <taxon>Diversisporales</taxon>
        <taxon>Gigasporaceae</taxon>
        <taxon>Cetraspora</taxon>
    </lineage>
</organism>
<comment type="caution">
    <text evidence="1">The sequence shown here is derived from an EMBL/GenBank/DDBJ whole genome shotgun (WGS) entry which is preliminary data.</text>
</comment>
<keyword evidence="2" id="KW-1185">Reference proteome</keyword>
<sequence length="346" mass="40468">MYLSAHKTTKKLGISSDTLRRWLKQGKISAKTSPSETHLYDISSFFPELITQNDTSTTSVTKKKGFLYACVSSNKQKEDLERQKHPNYELISDIESGINFKRNGLKTLLEQSSKGMVSEVVTLKDKLELYLDIEDEKFRKTCVWGERKFIRNVIWLDLQLKNLHDKVLMNIIDESIDKALTARTNIIQNNLKDVKKSFLLFKSKKDLRQTMSVCAQNFSKKDLNHFYVSYLHNYNSLKHKHHKPNDIMINKRDLRPFHSEKKRRNNNWPPVKINCDYIIHAVSIDPGVRTPFTWYSPTKDAGKIGNYDIGRIYRLCKYMDDLISKKDKLSNSKSKRKKKKASRLNK</sequence>
<proteinExistence type="predicted"/>
<accession>A0ACA9M3P5</accession>